<dbReference type="InterPro" id="IPR028030">
    <property type="entry name" value="DUF4592"/>
</dbReference>
<feature type="compositionally biased region" description="Pro residues" evidence="1">
    <location>
        <begin position="804"/>
        <end position="814"/>
    </location>
</feature>
<evidence type="ECO:0000256" key="1">
    <source>
        <dbReference type="SAM" id="MobiDB-lite"/>
    </source>
</evidence>
<feature type="region of interest" description="Disordered" evidence="1">
    <location>
        <begin position="426"/>
        <end position="458"/>
    </location>
</feature>
<dbReference type="PANTHER" id="PTHR47743">
    <property type="entry name" value="KIAA1210 / KIAA1211 FAMILY MEMBER"/>
    <property type="match status" value="1"/>
</dbReference>
<dbReference type="PANTHER" id="PTHR47743:SF2">
    <property type="entry name" value="ACROSOMAL PROTEIN KIAA1210"/>
    <property type="match status" value="1"/>
</dbReference>
<protein>
    <submittedName>
        <fullName evidence="4">Acrosomal protein KIAA1210 homolog isoform X1</fullName>
    </submittedName>
</protein>
<sequence>MAGFYNCLKTKTDCTMADRPLDLIEGEEAGEDFTRKKKSKFQTFKNFFAKKKKNREPSAPAGESKLKPSQSSSDLSAQNLNSDVLHLLTEPGSRGSMGNKALSHDSVFISESLPDVTSHTCSQENLPGKVKALQLRLQQNLRLGSPPLVIPGKKTEDAGAISEDDGLPRSPPEISTLHDVLTCSTSTSSNPVQRHSSLSLGGTDSEDDQVPSESSSRALSPLSSAALGSPAFPGPHLLPVDFDSPATPLGCLDTSAARHRIAMNPRKQKAFAGKTQNLLAERVEKEESLLRVAEGKTSHVKLLEEAAGQERDRKGPSAQNTNLSNGDWIRGARTTIKASDALRYSWNAGPGTDWGGQNLTETDLQAGGPKAQPPLAKCEDEPMEGERIKGTHSLTGDLRIQPHSTGKEMVESLELLNRETGTTELCDMSPSFGRVAGNDLDAPAERPQEAKDSKIGSIGICGEGRAVEDSFDTLEANPVLVPFPSSSLEGPSEAEQATVSTSANRPEVKEDTGGSADGTLQPLEGRARPTASPQEELAKPDRLPLRSMVGEKPLLSAELSCPVSQGQKEALRNLAATGSAESASKSGPPDRNTGDHSGSVKTRGEESKTPNEMVKTLSRSVSAKPVRFTIAPAWQRSLSGGSNSTDGSCPRSSPSSPIRSELFEGIPQWDSTGQSSPERLDRSHRSRVSNLNSANEWPNEETQGHESPFGVKLRRTSSLLRYQMEQKHQEPPKQSPAGVSRTSSVSVKAETKSPGSGVPLQNLPSSAKVLVPKQSFQEQKKPLKAKLDEGPLKQPMGRASERIPVPPLETPPSEPAWISVAKIKRRGFQSHPFAKGEKKEEKTSSKAEQPGEKRIRISQQEKQATLTGEKLLKKTSTDQGCVLETGVLPKITVSATKAPLVRTAAQEAPLLEKEMRSLPSLSLSSCSPTEPPWLSLAKKKAKAWSEMPQIVQ</sequence>
<name>A0ABM5EWJ1_9SAUR</name>
<dbReference type="RefSeq" id="XP_072837521.1">
    <property type="nucleotide sequence ID" value="XM_072981420.1"/>
</dbReference>
<dbReference type="Proteomes" id="UP001652642">
    <property type="component" value="Chromosome 11"/>
</dbReference>
<feature type="compositionally biased region" description="Polar residues" evidence="1">
    <location>
        <begin position="484"/>
        <end position="504"/>
    </location>
</feature>
<feature type="region of interest" description="Disordered" evidence="1">
    <location>
        <begin position="145"/>
        <end position="223"/>
    </location>
</feature>
<feature type="region of interest" description="Disordered" evidence="1">
    <location>
        <begin position="828"/>
        <end position="862"/>
    </location>
</feature>
<evidence type="ECO:0000313" key="3">
    <source>
        <dbReference type="Proteomes" id="UP001652642"/>
    </source>
</evidence>
<feature type="compositionally biased region" description="Low complexity" evidence="1">
    <location>
        <begin position="211"/>
        <end position="223"/>
    </location>
</feature>
<feature type="compositionally biased region" description="Polar residues" evidence="1">
    <location>
        <begin position="67"/>
        <end position="76"/>
    </location>
</feature>
<feature type="compositionally biased region" description="Low complexity" evidence="1">
    <location>
        <begin position="648"/>
        <end position="660"/>
    </location>
</feature>
<accession>A0ABM5EWJ1</accession>
<organism evidence="3 4">
    <name type="scientific">Pogona vitticeps</name>
    <name type="common">central bearded dragon</name>
    <dbReference type="NCBI Taxonomy" id="103695"/>
    <lineage>
        <taxon>Eukaryota</taxon>
        <taxon>Metazoa</taxon>
        <taxon>Chordata</taxon>
        <taxon>Craniata</taxon>
        <taxon>Vertebrata</taxon>
        <taxon>Euteleostomi</taxon>
        <taxon>Lepidosauria</taxon>
        <taxon>Squamata</taxon>
        <taxon>Bifurcata</taxon>
        <taxon>Unidentata</taxon>
        <taxon>Episquamata</taxon>
        <taxon>Toxicofera</taxon>
        <taxon>Iguania</taxon>
        <taxon>Acrodonta</taxon>
        <taxon>Agamidae</taxon>
        <taxon>Amphibolurinae</taxon>
        <taxon>Pogona</taxon>
    </lineage>
</organism>
<gene>
    <name evidence="4" type="primary">KIAA1210</name>
</gene>
<feature type="region of interest" description="Disordered" evidence="1">
    <location>
        <begin position="47"/>
        <end position="76"/>
    </location>
</feature>
<dbReference type="InterPro" id="IPR026713">
    <property type="entry name" value="CRACD-like"/>
</dbReference>
<feature type="compositionally biased region" description="Basic and acidic residues" evidence="1">
    <location>
        <begin position="778"/>
        <end position="791"/>
    </location>
</feature>
<feature type="region of interest" description="Disordered" evidence="1">
    <location>
        <begin position="305"/>
        <end position="326"/>
    </location>
</feature>
<dbReference type="GeneID" id="110090257"/>
<feature type="compositionally biased region" description="Polar residues" evidence="1">
    <location>
        <begin position="636"/>
        <end position="647"/>
    </location>
</feature>
<reference evidence="4" key="1">
    <citation type="submission" date="2025-08" db="UniProtKB">
        <authorList>
            <consortium name="RefSeq"/>
        </authorList>
    </citation>
    <scope>IDENTIFICATION</scope>
</reference>
<feature type="compositionally biased region" description="Basic and acidic residues" evidence="1">
    <location>
        <begin position="305"/>
        <end position="315"/>
    </location>
</feature>
<feature type="domain" description="DUF4592" evidence="2">
    <location>
        <begin position="139"/>
        <end position="271"/>
    </location>
</feature>
<feature type="compositionally biased region" description="Basic and acidic residues" evidence="1">
    <location>
        <begin position="834"/>
        <end position="855"/>
    </location>
</feature>
<feature type="compositionally biased region" description="Polar residues" evidence="1">
    <location>
        <begin position="182"/>
        <end position="202"/>
    </location>
</feature>
<proteinExistence type="predicted"/>
<evidence type="ECO:0000259" key="2">
    <source>
        <dbReference type="Pfam" id="PF15262"/>
    </source>
</evidence>
<feature type="compositionally biased region" description="Basic and acidic residues" evidence="1">
    <location>
        <begin position="443"/>
        <end position="454"/>
    </location>
</feature>
<evidence type="ECO:0000313" key="4">
    <source>
        <dbReference type="RefSeq" id="XP_072837521.1"/>
    </source>
</evidence>
<keyword evidence="3" id="KW-1185">Reference proteome</keyword>
<feature type="region of interest" description="Disordered" evidence="1">
    <location>
        <begin position="478"/>
        <end position="814"/>
    </location>
</feature>
<dbReference type="Pfam" id="PF15262">
    <property type="entry name" value="DUF4592"/>
    <property type="match status" value="1"/>
</dbReference>